<name>A0AB33A701_9MYCO</name>
<dbReference type="Proteomes" id="UP000013961">
    <property type="component" value="Chromosome"/>
</dbReference>
<protein>
    <recommendedName>
        <fullName evidence="4">Lipoprotein</fullName>
    </recommendedName>
</protein>
<gene>
    <name evidence="2" type="ORF">MASS_0819</name>
</gene>
<dbReference type="RefSeq" id="WP_016341901.1">
    <property type="nucleotide sequence ID" value="NC_021282.1"/>
</dbReference>
<dbReference type="PROSITE" id="PS51257">
    <property type="entry name" value="PROKAR_LIPOPROTEIN"/>
    <property type="match status" value="1"/>
</dbReference>
<dbReference type="KEGG" id="mabb:MASS_0819"/>
<evidence type="ECO:0000256" key="1">
    <source>
        <dbReference type="SAM" id="MobiDB-lite"/>
    </source>
</evidence>
<dbReference type="EMBL" id="CP004374">
    <property type="protein sequence ID" value="AGM27421.1"/>
    <property type="molecule type" value="Genomic_DNA"/>
</dbReference>
<feature type="region of interest" description="Disordered" evidence="1">
    <location>
        <begin position="163"/>
        <end position="188"/>
    </location>
</feature>
<sequence length="251" mass="27462">MKTFPAVVTLAFGLVACSPQNPTPPTESEDLYQASIRWIPNATIDLMSPEGTFIRAAAESWNQAWMSRKKGLDAIRDRSYPGFEHAFNNSYGSINNVGGTGLSRPEVGTEYFEVVNFQRDGDQFIADVCNYSSQVADQTDDGKYFSNGSKIYYHGNSFVFEPDPALRPEQQHAPPARQKGPAKRPTDNVFGTWVLTHSGVRGLDDAGMHAFLGKCHKLAPGTPDNLPDPYIRADPPTTLPPDPGWPEAGSA</sequence>
<evidence type="ECO:0000313" key="3">
    <source>
        <dbReference type="Proteomes" id="UP000013961"/>
    </source>
</evidence>
<proteinExistence type="predicted"/>
<evidence type="ECO:0000313" key="2">
    <source>
        <dbReference type="EMBL" id="AGM27421.1"/>
    </source>
</evidence>
<accession>A0AB33A701</accession>
<reference evidence="2 3" key="1">
    <citation type="journal article" date="2013" name="Genome Announc.">
        <title>Complete Genome Sequence of Mycobacterium massiliense Clinical Strain Asan 50594, Belonging to the Type II Genotype.</title>
        <authorList>
            <person name="Kim B.J."/>
            <person name="Kim B.R."/>
            <person name="Hong S.H."/>
            <person name="Seok S.H."/>
            <person name="Kook Y.H."/>
            <person name="Kim B.J."/>
        </authorList>
    </citation>
    <scope>NUCLEOTIDE SEQUENCE [LARGE SCALE GENOMIC DNA]</scope>
    <source>
        <strain evidence="2 3">50594</strain>
    </source>
</reference>
<dbReference type="AlphaFoldDB" id="A0AB33A701"/>
<feature type="region of interest" description="Disordered" evidence="1">
    <location>
        <begin position="223"/>
        <end position="251"/>
    </location>
</feature>
<organism evidence="2 3">
    <name type="scientific">Mycobacteroides abscessus subsp. bolletii 50594</name>
    <dbReference type="NCBI Taxonomy" id="1303024"/>
    <lineage>
        <taxon>Bacteria</taxon>
        <taxon>Bacillati</taxon>
        <taxon>Actinomycetota</taxon>
        <taxon>Actinomycetes</taxon>
        <taxon>Mycobacteriales</taxon>
        <taxon>Mycobacteriaceae</taxon>
        <taxon>Mycobacteroides</taxon>
        <taxon>Mycobacteroides abscessus</taxon>
    </lineage>
</organism>
<evidence type="ECO:0008006" key="4">
    <source>
        <dbReference type="Google" id="ProtNLM"/>
    </source>
</evidence>